<dbReference type="GO" id="GO:0004022">
    <property type="term" value="F:alcohol dehydrogenase (NAD+) activity"/>
    <property type="evidence" value="ECO:0007669"/>
    <property type="project" value="UniProtKB-EC"/>
</dbReference>
<dbReference type="InterPro" id="IPR018211">
    <property type="entry name" value="ADH_Fe_CS"/>
</dbReference>
<sequence length="854" mass="95123">MEDVEVLIERARKALEKFSKYSQEDVDRIFQAMAEAVIAHRLELAKMAVEETGIGLVEDKMLKIHYAAEYTVNKYRDMKTCGVIERDEVNGIAYIAEPVGVILILTPVTNPVSTVVHNILIALKARNVVIVSPHPRAARSTCYAAKIMYEAARRAGAPEYVIQCIERPSIELAQKLMKHRGIDLILATGGKGVVEAAYSSGNPAIGVGPGNVPVYIHSDADIAMAANYILMSKTFDWGILCCAESTIIVHRAVAERLRKEMERLGAYFLSEEEAAKLRSILFLGPGKPNTELVGKSAKEIAARAGIWVPEHTRVLVVPVKEVGRNEILTAEKLFPVLAFYVVDDWVQGLEAAKRVLDFDGLGHTAIVYTRDRAVLEAFSRELKVSRLLVNTPGSFGGIGDLYNFKLEPSLTLGCGTWGKNITTDNITPRHLINIKRVVERRENMQWLKVPPKIYYKYGALEYAFNDEVKGRFSRAVIITDPVIYRLYAKRVADLLEDMGLDVDVYYGVETEPSIANAMKALEFVREFKPDLLVALGGGSVLDVAKGVWIMYEQPDVDLRRAALRFMDIRKRVYRIKPLGTKAALIAIPTTSGTGSEVTPFIILKDEMGRKLTITYYEALPTIAIVDPQFVEKLPPRLVAISGFDALTHALEAYVSVYATPFTDPYALKAIQMIFQNLEKSYREGTLEAREAMHYAATLAGIAFANAFLGLAHGIAHALGSFFDIPHGVACALAITHVMRYNAVDAPTRNTAWPQYKYYNVAERYAEIARAIGLEFSNVREGVEKLIEAVERLRKSVGLPSTLKELGIKESEFLEKLDAMAEMAFEEQCTYTNPRHPLISEVKELLIKIYYGDEE</sequence>
<dbReference type="SUPFAM" id="SSF53720">
    <property type="entry name" value="ALDH-like"/>
    <property type="match status" value="1"/>
</dbReference>
<comment type="similarity">
    <text evidence="8">In the C-terminal section; belongs to the iron-containing alcohol dehydrogenase family.</text>
</comment>
<evidence type="ECO:0000256" key="7">
    <source>
        <dbReference type="ARBA" id="ARBA00035641"/>
    </source>
</evidence>
<dbReference type="CDD" id="cd08178">
    <property type="entry name" value="AAD_C"/>
    <property type="match status" value="1"/>
</dbReference>
<organism evidence="12 13">
    <name type="scientific">Ignisphaera aggregans</name>
    <dbReference type="NCBI Taxonomy" id="334771"/>
    <lineage>
        <taxon>Archaea</taxon>
        <taxon>Thermoproteota</taxon>
        <taxon>Thermoprotei</taxon>
        <taxon>Desulfurococcales</taxon>
        <taxon>Desulfurococcaceae</taxon>
        <taxon>Ignisphaera</taxon>
    </lineage>
</organism>
<dbReference type="Gene3D" id="3.40.50.1970">
    <property type="match status" value="1"/>
</dbReference>
<dbReference type="Pfam" id="PF25137">
    <property type="entry name" value="ADH_Fe_C"/>
    <property type="match status" value="1"/>
</dbReference>
<dbReference type="PROSITE" id="PS00913">
    <property type="entry name" value="ADH_IRON_1"/>
    <property type="match status" value="1"/>
</dbReference>
<dbReference type="InterPro" id="IPR056798">
    <property type="entry name" value="ADH_Fe_C"/>
</dbReference>
<dbReference type="PROSITE" id="PS00060">
    <property type="entry name" value="ADH_IRON_2"/>
    <property type="match status" value="1"/>
</dbReference>
<dbReference type="InterPro" id="IPR012079">
    <property type="entry name" value="Bifunc_Ald-ADH"/>
</dbReference>
<dbReference type="GO" id="GO:0008774">
    <property type="term" value="F:acetaldehyde dehydrogenase (acetylating) activity"/>
    <property type="evidence" value="ECO:0007669"/>
    <property type="project" value="InterPro"/>
</dbReference>
<dbReference type="PANTHER" id="PTHR11496">
    <property type="entry name" value="ALCOHOL DEHYDROGENASE"/>
    <property type="match status" value="1"/>
</dbReference>
<dbReference type="Gene3D" id="3.40.309.10">
    <property type="entry name" value="Aldehyde Dehydrogenase, Chain A, domain 2"/>
    <property type="match status" value="1"/>
</dbReference>
<dbReference type="SUPFAM" id="SSF56796">
    <property type="entry name" value="Dehydroquinate synthase-like"/>
    <property type="match status" value="1"/>
</dbReference>
<evidence type="ECO:0000256" key="8">
    <source>
        <dbReference type="ARBA" id="ARBA00035645"/>
    </source>
</evidence>
<dbReference type="InterPro" id="IPR034789">
    <property type="entry name" value="AAD_C"/>
</dbReference>
<dbReference type="InterPro" id="IPR016162">
    <property type="entry name" value="Ald_DH_N"/>
</dbReference>
<dbReference type="FunFam" id="3.40.50.1970:FF:000003">
    <property type="entry name" value="Alcohol dehydrogenase, iron-containing"/>
    <property type="match status" value="1"/>
</dbReference>
<dbReference type="CDD" id="cd07122">
    <property type="entry name" value="ALDH_F20_ACDH"/>
    <property type="match status" value="1"/>
</dbReference>
<dbReference type="Proteomes" id="UP000605805">
    <property type="component" value="Unassembled WGS sequence"/>
</dbReference>
<protein>
    <recommendedName>
        <fullName evidence="2">alcohol dehydrogenase</fullName>
        <ecNumber evidence="2">1.1.1.1</ecNumber>
    </recommendedName>
</protein>
<evidence type="ECO:0000256" key="6">
    <source>
        <dbReference type="ARBA" id="ARBA00023268"/>
    </source>
</evidence>
<dbReference type="Pfam" id="PF00171">
    <property type="entry name" value="Aldedh"/>
    <property type="match status" value="1"/>
</dbReference>
<evidence type="ECO:0000259" key="11">
    <source>
        <dbReference type="Pfam" id="PF25137"/>
    </source>
</evidence>
<feature type="domain" description="Alcohol dehydrogenase iron-type/glycerol dehydrogenase GldA" evidence="10">
    <location>
        <begin position="450"/>
        <end position="627"/>
    </location>
</feature>
<evidence type="ECO:0000256" key="5">
    <source>
        <dbReference type="ARBA" id="ARBA00023027"/>
    </source>
</evidence>
<gene>
    <name evidence="12" type="primary">adhE</name>
    <name evidence="12" type="ORF">EYH02_00510</name>
</gene>
<feature type="domain" description="Fe-containing alcohol dehydrogenase-like C-terminal" evidence="11">
    <location>
        <begin position="639"/>
        <end position="848"/>
    </location>
</feature>
<dbReference type="InterPro" id="IPR001670">
    <property type="entry name" value="ADH_Fe/GldA"/>
</dbReference>
<dbReference type="InterPro" id="IPR016161">
    <property type="entry name" value="Ald_DH/histidinol_DH"/>
</dbReference>
<dbReference type="InterPro" id="IPR039697">
    <property type="entry name" value="Alcohol_dehydrogenase_Fe"/>
</dbReference>
<name>A0A832Z215_9CREN</name>
<accession>A0A832Z215</accession>
<dbReference type="FunFam" id="1.20.1090.10:FF:000001">
    <property type="entry name" value="Aldehyde-alcohol dehydrogenase"/>
    <property type="match status" value="1"/>
</dbReference>
<reference evidence="12" key="1">
    <citation type="journal article" date="2020" name="ISME J.">
        <title>Gammaproteobacteria mediating utilization of methyl-, sulfur- and petroleum organic compounds in deep ocean hydrothermal plumes.</title>
        <authorList>
            <person name="Zhou Z."/>
            <person name="Liu Y."/>
            <person name="Pan J."/>
            <person name="Cron B.R."/>
            <person name="Toner B.M."/>
            <person name="Anantharaman K."/>
            <person name="Breier J.A."/>
            <person name="Dick G.J."/>
            <person name="Li M."/>
        </authorList>
    </citation>
    <scope>NUCLEOTIDE SEQUENCE</scope>
    <source>
        <strain evidence="12">SZUA-1435</strain>
    </source>
</reference>
<feature type="domain" description="Aldehyde dehydrogenase" evidence="9">
    <location>
        <begin position="2"/>
        <end position="261"/>
    </location>
</feature>
<dbReference type="GO" id="GO:0015976">
    <property type="term" value="P:carbon utilization"/>
    <property type="evidence" value="ECO:0007669"/>
    <property type="project" value="InterPro"/>
</dbReference>
<keyword evidence="4" id="KW-0408">Iron</keyword>
<dbReference type="InterPro" id="IPR016163">
    <property type="entry name" value="Ald_DH_C"/>
</dbReference>
<dbReference type="PIRSF" id="PIRSF000111">
    <property type="entry name" value="ALDH_ADH"/>
    <property type="match status" value="1"/>
</dbReference>
<evidence type="ECO:0000256" key="2">
    <source>
        <dbReference type="ARBA" id="ARBA00013190"/>
    </source>
</evidence>
<evidence type="ECO:0000256" key="4">
    <source>
        <dbReference type="ARBA" id="ARBA00023004"/>
    </source>
</evidence>
<evidence type="ECO:0000256" key="3">
    <source>
        <dbReference type="ARBA" id="ARBA00023002"/>
    </source>
</evidence>
<dbReference type="NCBIfam" id="NF010378">
    <property type="entry name" value="PRK13805.1"/>
    <property type="match status" value="1"/>
</dbReference>
<dbReference type="Gene3D" id="3.40.605.10">
    <property type="entry name" value="Aldehyde Dehydrogenase, Chain A, domain 1"/>
    <property type="match status" value="1"/>
</dbReference>
<keyword evidence="3 12" id="KW-0560">Oxidoreductase</keyword>
<evidence type="ECO:0000256" key="1">
    <source>
        <dbReference type="ARBA" id="ARBA00001954"/>
    </source>
</evidence>
<keyword evidence="5" id="KW-0520">NAD</keyword>
<dbReference type="GO" id="GO:0046872">
    <property type="term" value="F:metal ion binding"/>
    <property type="evidence" value="ECO:0007669"/>
    <property type="project" value="InterPro"/>
</dbReference>
<evidence type="ECO:0000313" key="12">
    <source>
        <dbReference type="EMBL" id="HIP56543.1"/>
    </source>
</evidence>
<dbReference type="Pfam" id="PF00465">
    <property type="entry name" value="Fe-ADH"/>
    <property type="match status" value="1"/>
</dbReference>
<evidence type="ECO:0000259" key="10">
    <source>
        <dbReference type="Pfam" id="PF00465"/>
    </source>
</evidence>
<dbReference type="GO" id="GO:0006066">
    <property type="term" value="P:alcohol metabolic process"/>
    <property type="evidence" value="ECO:0007669"/>
    <property type="project" value="InterPro"/>
</dbReference>
<dbReference type="EC" id="1.1.1.1" evidence="2"/>
<evidence type="ECO:0000313" key="13">
    <source>
        <dbReference type="Proteomes" id="UP000605805"/>
    </source>
</evidence>
<proteinExistence type="inferred from homology"/>
<dbReference type="AlphaFoldDB" id="A0A832Z215"/>
<dbReference type="InterPro" id="IPR015590">
    <property type="entry name" value="Aldehyde_DH_dom"/>
</dbReference>
<dbReference type="PANTHER" id="PTHR11496:SF83">
    <property type="entry name" value="HYDROXYACID-OXOACID TRANSHYDROGENASE, MITOCHONDRIAL"/>
    <property type="match status" value="1"/>
</dbReference>
<dbReference type="EMBL" id="DQTV01000011">
    <property type="protein sequence ID" value="HIP56543.1"/>
    <property type="molecule type" value="Genomic_DNA"/>
</dbReference>
<comment type="similarity">
    <text evidence="7">In the N-terminal section; belongs to the aldehyde dehydrogenase family.</text>
</comment>
<evidence type="ECO:0000259" key="9">
    <source>
        <dbReference type="Pfam" id="PF00171"/>
    </source>
</evidence>
<comment type="caution">
    <text evidence="12">The sequence shown here is derived from an EMBL/GenBank/DDBJ whole genome shotgun (WGS) entry which is preliminary data.</text>
</comment>
<dbReference type="Gene3D" id="1.20.1090.10">
    <property type="entry name" value="Dehydroquinate synthase-like - alpha domain"/>
    <property type="match status" value="1"/>
</dbReference>
<keyword evidence="6" id="KW-0511">Multifunctional enzyme</keyword>
<comment type="cofactor">
    <cofactor evidence="1">
        <name>Fe(2+)</name>
        <dbReference type="ChEBI" id="CHEBI:29033"/>
    </cofactor>
</comment>